<reference evidence="2 3" key="1">
    <citation type="submission" date="2019-08" db="EMBL/GenBank/DDBJ databases">
        <title>Deep-cultivation of Planctomycetes and their phenomic and genomic characterization uncovers novel biology.</title>
        <authorList>
            <person name="Wiegand S."/>
            <person name="Jogler M."/>
            <person name="Boedeker C."/>
            <person name="Pinto D."/>
            <person name="Vollmers J."/>
            <person name="Rivas-Marin E."/>
            <person name="Kohn T."/>
            <person name="Peeters S.H."/>
            <person name="Heuer A."/>
            <person name="Rast P."/>
            <person name="Oberbeckmann S."/>
            <person name="Bunk B."/>
            <person name="Jeske O."/>
            <person name="Meyerdierks A."/>
            <person name="Storesund J.E."/>
            <person name="Kallscheuer N."/>
            <person name="Luecker S."/>
            <person name="Lage O.M."/>
            <person name="Pohl T."/>
            <person name="Merkel B.J."/>
            <person name="Hornburger P."/>
            <person name="Mueller R.-W."/>
            <person name="Bruemmer F."/>
            <person name="Labrenz M."/>
            <person name="Spormann A.M."/>
            <person name="Op den Camp H."/>
            <person name="Overmann J."/>
            <person name="Amann R."/>
            <person name="Jetten M.S.M."/>
            <person name="Mascher T."/>
            <person name="Medema M.H."/>
            <person name="Devos D.P."/>
            <person name="Kaster A.-K."/>
            <person name="Ovreas L."/>
            <person name="Rohde M."/>
            <person name="Galperin M.Y."/>
            <person name="Jogler C."/>
        </authorList>
    </citation>
    <scope>NUCLEOTIDE SEQUENCE [LARGE SCALE GENOMIC DNA]</scope>
    <source>
        <strain evidence="2 3">Pr1d</strain>
    </source>
</reference>
<dbReference type="Proteomes" id="UP000323917">
    <property type="component" value="Chromosome"/>
</dbReference>
<keyword evidence="1" id="KW-0812">Transmembrane</keyword>
<proteinExistence type="predicted"/>
<protein>
    <submittedName>
        <fullName evidence="2">Uncharacterized protein</fullName>
    </submittedName>
</protein>
<dbReference type="KEGG" id="bgok:Pr1d_11450"/>
<dbReference type="AlphaFoldDB" id="A0A5B9Q8K0"/>
<dbReference type="EMBL" id="CP042913">
    <property type="protein sequence ID" value="QEG33875.1"/>
    <property type="molecule type" value="Genomic_DNA"/>
</dbReference>
<sequence>MKYIPAFVTLFHSILVIGIAAIISVEGAESVMLWNLLMIIDFPSSLIFGAVGDEVVSTLFHDIELRFTVGYATLFMILGGIQYYFLARLLCYLAKNTGQV</sequence>
<organism evidence="2 3">
    <name type="scientific">Bythopirellula goksoeyrii</name>
    <dbReference type="NCBI Taxonomy" id="1400387"/>
    <lineage>
        <taxon>Bacteria</taxon>
        <taxon>Pseudomonadati</taxon>
        <taxon>Planctomycetota</taxon>
        <taxon>Planctomycetia</taxon>
        <taxon>Pirellulales</taxon>
        <taxon>Lacipirellulaceae</taxon>
        <taxon>Bythopirellula</taxon>
    </lineage>
</organism>
<feature type="transmembrane region" description="Helical" evidence="1">
    <location>
        <begin position="71"/>
        <end position="94"/>
    </location>
</feature>
<evidence type="ECO:0000313" key="2">
    <source>
        <dbReference type="EMBL" id="QEG33875.1"/>
    </source>
</evidence>
<feature type="transmembrane region" description="Helical" evidence="1">
    <location>
        <begin position="32"/>
        <end position="51"/>
    </location>
</feature>
<keyword evidence="1" id="KW-0472">Membrane</keyword>
<gene>
    <name evidence="2" type="ORF">Pr1d_11450</name>
</gene>
<accession>A0A5B9Q8K0</accession>
<keyword evidence="1" id="KW-1133">Transmembrane helix</keyword>
<name>A0A5B9Q8K0_9BACT</name>
<feature type="transmembrane region" description="Helical" evidence="1">
    <location>
        <begin position="6"/>
        <end position="25"/>
    </location>
</feature>
<evidence type="ECO:0000313" key="3">
    <source>
        <dbReference type="Proteomes" id="UP000323917"/>
    </source>
</evidence>
<evidence type="ECO:0000256" key="1">
    <source>
        <dbReference type="SAM" id="Phobius"/>
    </source>
</evidence>
<keyword evidence="3" id="KW-1185">Reference proteome</keyword>